<feature type="region of interest" description="Disordered" evidence="1">
    <location>
        <begin position="225"/>
        <end position="244"/>
    </location>
</feature>
<keyword evidence="3" id="KW-1185">Reference proteome</keyword>
<organism evidence="2 3">
    <name type="scientific">Rhodotorula diobovata</name>
    <dbReference type="NCBI Taxonomy" id="5288"/>
    <lineage>
        <taxon>Eukaryota</taxon>
        <taxon>Fungi</taxon>
        <taxon>Dikarya</taxon>
        <taxon>Basidiomycota</taxon>
        <taxon>Pucciniomycotina</taxon>
        <taxon>Microbotryomycetes</taxon>
        <taxon>Sporidiobolales</taxon>
        <taxon>Sporidiobolaceae</taxon>
        <taxon>Rhodotorula</taxon>
    </lineage>
</organism>
<protein>
    <submittedName>
        <fullName evidence="2">Uncharacterized protein</fullName>
    </submittedName>
</protein>
<proteinExistence type="predicted"/>
<dbReference type="Proteomes" id="UP000311382">
    <property type="component" value="Unassembled WGS sequence"/>
</dbReference>
<name>A0A5C5FYR4_9BASI</name>
<sequence length="322" mass="35939">MSPLSKLLLDPALVDVQQVVLDCLAESSIHELVPLLGVNKYLRHLVTKRVVALFTRPGVEHDHPICQRECPFDELGPAMDVNDPRRLFSDPEADEQRRYYDSSELEEELYLYLVKHDPVTQMCTFAPLDTRVNVGFDYTVDIVVATGEPYDDCDSIAPVFQAASSMWFRPALDGRNSCFGFQVAAHPDLHPSRTAVLLPKTAKGRGEVRVVKNGRMTNGWKATYSTKRKDKPISEPSTEPGSAGWENETVDVALVFSSLQVPLIDLLCPPVSLEADLQAYGMVVDDGFDSEEWVKEVYLDPDTTEAQELDFARDHAKRGGVI</sequence>
<evidence type="ECO:0000313" key="3">
    <source>
        <dbReference type="Proteomes" id="UP000311382"/>
    </source>
</evidence>
<reference evidence="2 3" key="1">
    <citation type="submission" date="2019-03" db="EMBL/GenBank/DDBJ databases">
        <title>Rhodosporidium diobovatum UCD-FST 08-225 genome sequencing, assembly, and annotation.</title>
        <authorList>
            <person name="Fakankun I.U."/>
            <person name="Fristensky B."/>
            <person name="Levin D.B."/>
        </authorList>
    </citation>
    <scope>NUCLEOTIDE SEQUENCE [LARGE SCALE GENOMIC DNA]</scope>
    <source>
        <strain evidence="2 3">UCD-FST 08-225</strain>
    </source>
</reference>
<dbReference type="AlphaFoldDB" id="A0A5C5FYR4"/>
<dbReference type="OrthoDB" id="2520859at2759"/>
<gene>
    <name evidence="2" type="ORF">DMC30DRAFT_415743</name>
</gene>
<accession>A0A5C5FYR4</accession>
<comment type="caution">
    <text evidence="2">The sequence shown here is derived from an EMBL/GenBank/DDBJ whole genome shotgun (WGS) entry which is preliminary data.</text>
</comment>
<dbReference type="EMBL" id="SOZI01000037">
    <property type="protein sequence ID" value="TNY21785.1"/>
    <property type="molecule type" value="Genomic_DNA"/>
</dbReference>
<evidence type="ECO:0000313" key="2">
    <source>
        <dbReference type="EMBL" id="TNY21785.1"/>
    </source>
</evidence>
<evidence type="ECO:0000256" key="1">
    <source>
        <dbReference type="SAM" id="MobiDB-lite"/>
    </source>
</evidence>